<dbReference type="InterPro" id="IPR010540">
    <property type="entry name" value="CmpB_TMEM229"/>
</dbReference>
<dbReference type="InterPro" id="IPR010380">
    <property type="entry name" value="DUF975"/>
</dbReference>
<dbReference type="Pfam" id="PF06161">
    <property type="entry name" value="DUF975"/>
    <property type="match status" value="1"/>
</dbReference>
<keyword evidence="1" id="KW-0472">Membrane</keyword>
<gene>
    <name evidence="2" type="ORF">BRUM_1057</name>
</gene>
<reference evidence="2 3" key="1">
    <citation type="submission" date="2014-03" db="EMBL/GenBank/DDBJ databases">
        <title>Genomics of Bifidobacteria.</title>
        <authorList>
            <person name="Ventura M."/>
            <person name="Milani C."/>
            <person name="Lugli G.A."/>
        </authorList>
    </citation>
    <scope>NUCLEOTIDE SEQUENCE [LARGE SCALE GENOMIC DNA]</scope>
    <source>
        <strain evidence="2 3">LMG 21811</strain>
    </source>
</reference>
<name>A0A087D2U0_BIFRU</name>
<dbReference type="PANTHER" id="PTHR40076">
    <property type="entry name" value="MEMBRANE PROTEIN-RELATED"/>
    <property type="match status" value="1"/>
</dbReference>
<evidence type="ECO:0000313" key="2">
    <source>
        <dbReference type="EMBL" id="KFI89840.1"/>
    </source>
</evidence>
<feature type="transmembrane region" description="Helical" evidence="1">
    <location>
        <begin position="132"/>
        <end position="154"/>
    </location>
</feature>
<feature type="transmembrane region" description="Helical" evidence="1">
    <location>
        <begin position="193"/>
        <end position="215"/>
    </location>
</feature>
<feature type="transmembrane region" description="Helical" evidence="1">
    <location>
        <begin position="260"/>
        <end position="278"/>
    </location>
</feature>
<dbReference type="EMBL" id="JGZL01000007">
    <property type="protein sequence ID" value="KFI89840.1"/>
    <property type="molecule type" value="Genomic_DNA"/>
</dbReference>
<feature type="transmembrane region" description="Helical" evidence="1">
    <location>
        <begin position="523"/>
        <end position="546"/>
    </location>
</feature>
<keyword evidence="1" id="KW-1133">Transmembrane helix</keyword>
<dbReference type="PANTHER" id="PTHR40076:SF1">
    <property type="entry name" value="MEMBRANE PROTEIN"/>
    <property type="match status" value="1"/>
</dbReference>
<evidence type="ECO:0000313" key="3">
    <source>
        <dbReference type="Proteomes" id="UP000029078"/>
    </source>
</evidence>
<keyword evidence="3" id="KW-1185">Reference proteome</keyword>
<dbReference type="AlphaFoldDB" id="A0A087D2U0"/>
<dbReference type="eggNOG" id="COG4905">
    <property type="taxonomic scope" value="Bacteria"/>
</dbReference>
<feature type="transmembrane region" description="Helical" evidence="1">
    <location>
        <begin position="457"/>
        <end position="474"/>
    </location>
</feature>
<dbReference type="Proteomes" id="UP000029078">
    <property type="component" value="Unassembled WGS sequence"/>
</dbReference>
<evidence type="ECO:0000256" key="1">
    <source>
        <dbReference type="SAM" id="Phobius"/>
    </source>
</evidence>
<organism evidence="2 3">
    <name type="scientific">Bifidobacterium ruminantium</name>
    <dbReference type="NCBI Taxonomy" id="78346"/>
    <lineage>
        <taxon>Bacteria</taxon>
        <taxon>Bacillati</taxon>
        <taxon>Actinomycetota</taxon>
        <taxon>Actinomycetes</taxon>
        <taxon>Bifidobacteriales</taxon>
        <taxon>Bifidobacteriaceae</taxon>
        <taxon>Bifidobacterium</taxon>
    </lineage>
</organism>
<accession>A0A087D2U0</accession>
<dbReference type="STRING" id="78346.BRUM_1057"/>
<keyword evidence="1" id="KW-0812">Transmembrane</keyword>
<dbReference type="Pfam" id="PF06541">
    <property type="entry name" value="ABC_trans_CmpB"/>
    <property type="match status" value="1"/>
</dbReference>
<sequence length="601" mass="67404">MDRKSMKVKAKSAFKKHYWMIVVICLFASVFGVDYTSSTWSLDLAAPTDTVQTSQGTARSSGLTDILGELVVGNEVTARKQAKHNEEQIVRNDTNAVFGRKRGVLATLINSFSSGSVIISIFDAVNTVVYNGGAAVVVPVVLAMIVYIFVWLFIRQTYKIVMCRMLLEGRSYRKLPASRFLYPIHTRKWFRMAWIMFVTSAFMFLWSLTIIGGFIKSYSYRMVPYIVAENPNIGALDAINLSRRMMKGHKWECFVADLTFIGWFLLDSITLGLSGIFYSNGYNAAFFAEYYVYVRALAKQANLDGADLLCDECLYAKADPETVRNVYADVAKAVNDLESRLAPAPKPQGLAGFLSEWLGIRILHATSVNRYEEYREDSLQLQIGKDVLNGDVYPGRLAPAPMAYRFRESRTVRSSRSYSLVNLVMMFFIFCFVGWIWEVSLAFISEGMFVNRGTLHGPWLPIYGTGGVIILVLLKKLREKPALEFLAAMVLCGGLEYFSSWYLEQTHNGQRWWDYTGYFLNLNGRICAEGLLTFGLGGLALVYLLAPALDNLLNRLDVRKLAAVAAVLLVLYCADQVYSAQHPNIGAGITDYKGSDTSQIS</sequence>
<feature type="transmembrane region" description="Helical" evidence="1">
    <location>
        <begin position="417"/>
        <end position="437"/>
    </location>
</feature>
<feature type="transmembrane region" description="Helical" evidence="1">
    <location>
        <begin position="558"/>
        <end position="578"/>
    </location>
</feature>
<dbReference type="eggNOG" id="COG5523">
    <property type="taxonomic scope" value="Bacteria"/>
</dbReference>
<protein>
    <submittedName>
        <fullName evidence="2">Putative membrane protein</fullName>
    </submittedName>
</protein>
<feature type="transmembrane region" description="Helical" evidence="1">
    <location>
        <begin position="486"/>
        <end position="503"/>
    </location>
</feature>
<proteinExistence type="predicted"/>
<comment type="caution">
    <text evidence="2">The sequence shown here is derived from an EMBL/GenBank/DDBJ whole genome shotgun (WGS) entry which is preliminary data.</text>
</comment>